<comment type="caution">
    <text evidence="1">The sequence shown here is derived from an EMBL/GenBank/DDBJ whole genome shotgun (WGS) entry which is preliminary data.</text>
</comment>
<gene>
    <name evidence="1" type="ORF">Tci_881159</name>
</gene>
<proteinExistence type="predicted"/>
<protein>
    <submittedName>
        <fullName evidence="1">Zinc finger, CCHC-type</fullName>
    </submittedName>
</protein>
<accession>A0A699TH87</accession>
<sequence length="94" mass="10416">MNKVDTILGYSDASWITRSSNSKSTTGWIFTLGGKAIYWGSMKQTCITHSTMEAEFLALAAAGKKAKWLRNMLLDIELWPQPMSAVSLHCDSQS</sequence>
<dbReference type="PANTHER" id="PTHR11439">
    <property type="entry name" value="GAG-POL-RELATED RETROTRANSPOSON"/>
    <property type="match status" value="1"/>
</dbReference>
<name>A0A699TH87_TANCI</name>
<reference evidence="1" key="1">
    <citation type="journal article" date="2019" name="Sci. Rep.">
        <title>Draft genome of Tanacetum cinerariifolium, the natural source of mosquito coil.</title>
        <authorList>
            <person name="Yamashiro T."/>
            <person name="Shiraishi A."/>
            <person name="Satake H."/>
            <person name="Nakayama K."/>
        </authorList>
    </citation>
    <scope>NUCLEOTIDE SEQUENCE</scope>
</reference>
<dbReference type="AlphaFoldDB" id="A0A699TH87"/>
<dbReference type="EMBL" id="BKCJ011243703">
    <property type="protein sequence ID" value="GFD09190.1"/>
    <property type="molecule type" value="Genomic_DNA"/>
</dbReference>
<dbReference type="PANTHER" id="PTHR11439:SF440">
    <property type="entry name" value="INTEGRASE CATALYTIC DOMAIN-CONTAINING PROTEIN"/>
    <property type="match status" value="1"/>
</dbReference>
<feature type="non-terminal residue" evidence="1">
    <location>
        <position position="94"/>
    </location>
</feature>
<organism evidence="1">
    <name type="scientific">Tanacetum cinerariifolium</name>
    <name type="common">Dalmatian daisy</name>
    <name type="synonym">Chrysanthemum cinerariifolium</name>
    <dbReference type="NCBI Taxonomy" id="118510"/>
    <lineage>
        <taxon>Eukaryota</taxon>
        <taxon>Viridiplantae</taxon>
        <taxon>Streptophyta</taxon>
        <taxon>Embryophyta</taxon>
        <taxon>Tracheophyta</taxon>
        <taxon>Spermatophyta</taxon>
        <taxon>Magnoliopsida</taxon>
        <taxon>eudicotyledons</taxon>
        <taxon>Gunneridae</taxon>
        <taxon>Pentapetalae</taxon>
        <taxon>asterids</taxon>
        <taxon>campanulids</taxon>
        <taxon>Asterales</taxon>
        <taxon>Asteraceae</taxon>
        <taxon>Asteroideae</taxon>
        <taxon>Anthemideae</taxon>
        <taxon>Anthemidinae</taxon>
        <taxon>Tanacetum</taxon>
    </lineage>
</organism>
<evidence type="ECO:0000313" key="1">
    <source>
        <dbReference type="EMBL" id="GFD09190.1"/>
    </source>
</evidence>